<evidence type="ECO:0000313" key="3">
    <source>
        <dbReference type="Proteomes" id="UP000318138"/>
    </source>
</evidence>
<feature type="signal peptide" evidence="1">
    <location>
        <begin position="1"/>
        <end position="25"/>
    </location>
</feature>
<sequence length="174" mass="19457">MNRLLIIVGTLLLVIVAGCSDSSDAEEGANRVDNNQMNETITNETDVEEESEPIITVSKLSEDEQFELIVKIDTERSKVYKSVKYLGDNDVEIVSALPRVDVRDNNTNYVFLLKRVATNLQPMEMITEESSLSDLTGKNKINVLAKFSIGDHGEDYEIEINDIEVDLKGDDKNS</sequence>
<gene>
    <name evidence="2" type="ORF">FLK61_37275</name>
</gene>
<dbReference type="PROSITE" id="PS51257">
    <property type="entry name" value="PROKAR_LIPOPROTEIN"/>
    <property type="match status" value="1"/>
</dbReference>
<dbReference type="RefSeq" id="WP_176010270.1">
    <property type="nucleotide sequence ID" value="NZ_CP041372.2"/>
</dbReference>
<feature type="chain" id="PRO_5038766302" description="Lipoprotein" evidence="1">
    <location>
        <begin position="26"/>
        <end position="174"/>
    </location>
</feature>
<evidence type="ECO:0000313" key="2">
    <source>
        <dbReference type="EMBL" id="QKS72289.1"/>
    </source>
</evidence>
<proteinExistence type="predicted"/>
<keyword evidence="1" id="KW-0732">Signal</keyword>
<accession>A0A859FGN6</accession>
<name>A0A859FGN6_9BACI</name>
<organism evidence="2 3">
    <name type="scientific">Paenalkalicoccus suaedae</name>
    <dbReference type="NCBI Taxonomy" id="2592382"/>
    <lineage>
        <taxon>Bacteria</taxon>
        <taxon>Bacillati</taxon>
        <taxon>Bacillota</taxon>
        <taxon>Bacilli</taxon>
        <taxon>Bacillales</taxon>
        <taxon>Bacillaceae</taxon>
        <taxon>Paenalkalicoccus</taxon>
    </lineage>
</organism>
<dbReference type="AlphaFoldDB" id="A0A859FGN6"/>
<dbReference type="Proteomes" id="UP000318138">
    <property type="component" value="Chromosome"/>
</dbReference>
<dbReference type="EMBL" id="CP041372">
    <property type="protein sequence ID" value="QKS72289.1"/>
    <property type="molecule type" value="Genomic_DNA"/>
</dbReference>
<reference evidence="3" key="1">
    <citation type="submission" date="2019-07" db="EMBL/GenBank/DDBJ databases">
        <title>Bacillus alkalisoli sp. nov. isolated from saline soil.</title>
        <authorList>
            <person name="Sun J.-Q."/>
            <person name="Xu L."/>
        </authorList>
    </citation>
    <scope>NUCLEOTIDE SEQUENCE [LARGE SCALE GENOMIC DNA]</scope>
    <source>
        <strain evidence="3">M4U3P1</strain>
    </source>
</reference>
<keyword evidence="3" id="KW-1185">Reference proteome</keyword>
<evidence type="ECO:0008006" key="4">
    <source>
        <dbReference type="Google" id="ProtNLM"/>
    </source>
</evidence>
<protein>
    <recommendedName>
        <fullName evidence="4">Lipoprotein</fullName>
    </recommendedName>
</protein>
<dbReference type="KEGG" id="psua:FLK61_37275"/>
<evidence type="ECO:0000256" key="1">
    <source>
        <dbReference type="SAM" id="SignalP"/>
    </source>
</evidence>